<evidence type="ECO:0000256" key="1">
    <source>
        <dbReference type="ARBA" id="ARBA00022977"/>
    </source>
</evidence>
<comment type="caution">
    <text evidence="2">Lacks conserved residue(s) required for the propagation of feature annotation.</text>
</comment>
<dbReference type="InterPro" id="IPR036921">
    <property type="entry name" value="PurM-like_N_sf"/>
</dbReference>
<organism evidence="4 5">
    <name type="scientific">Halodesulfovibrio spirochaetisodalis</name>
    <dbReference type="NCBI Taxonomy" id="1560234"/>
    <lineage>
        <taxon>Bacteria</taxon>
        <taxon>Pseudomonadati</taxon>
        <taxon>Thermodesulfobacteriota</taxon>
        <taxon>Desulfovibrionia</taxon>
        <taxon>Desulfovibrionales</taxon>
        <taxon>Desulfovibrionaceae</taxon>
        <taxon>Halodesulfovibrio</taxon>
    </lineage>
</organism>
<feature type="binding site" evidence="2">
    <location>
        <position position="126"/>
    </location>
    <ligand>
        <name>Mg(2+)</name>
        <dbReference type="ChEBI" id="CHEBI:18420"/>
        <label>1</label>
    </ligand>
</feature>
<comment type="miscellaneous">
    <text evidence="2">Reaction mechanism of ThiL seems to utilize a direct, inline transfer of the gamma-phosphate of ATP to TMP rather than a phosphorylated enzyme intermediate.</text>
</comment>
<accession>A0A1B7XD22</accession>
<keyword evidence="2 4" id="KW-0418">Kinase</keyword>
<dbReference type="InterPro" id="IPR006283">
    <property type="entry name" value="ThiL-like"/>
</dbReference>
<dbReference type="Proteomes" id="UP000091979">
    <property type="component" value="Unassembled WGS sequence"/>
</dbReference>
<dbReference type="SUPFAM" id="SSF56042">
    <property type="entry name" value="PurM C-terminal domain-like"/>
    <property type="match status" value="1"/>
</dbReference>
<keyword evidence="2" id="KW-0547">Nucleotide-binding</keyword>
<keyword evidence="2" id="KW-0808">Transferase</keyword>
<dbReference type="PATRIC" id="fig|1560234.3.peg.544"/>
<dbReference type="HAMAP" id="MF_02128">
    <property type="entry name" value="TMP_kinase"/>
    <property type="match status" value="1"/>
</dbReference>
<dbReference type="GO" id="GO:0009030">
    <property type="term" value="F:thiamine-phosphate kinase activity"/>
    <property type="evidence" value="ECO:0007669"/>
    <property type="project" value="UniProtKB-UniRule"/>
</dbReference>
<dbReference type="GO" id="GO:0009229">
    <property type="term" value="P:thiamine diphosphate biosynthetic process"/>
    <property type="evidence" value="ECO:0007669"/>
    <property type="project" value="UniProtKB-UniRule"/>
</dbReference>
<dbReference type="PANTHER" id="PTHR30270">
    <property type="entry name" value="THIAMINE-MONOPHOSPHATE KINASE"/>
    <property type="match status" value="1"/>
</dbReference>
<dbReference type="PIRSF" id="PIRSF005303">
    <property type="entry name" value="Thiam_monoph_kin"/>
    <property type="match status" value="1"/>
</dbReference>
<dbReference type="Gene3D" id="3.90.650.10">
    <property type="entry name" value="PurM-like C-terminal domain"/>
    <property type="match status" value="1"/>
</dbReference>
<feature type="binding site" evidence="2">
    <location>
        <position position="225"/>
    </location>
    <ligand>
        <name>Mg(2+)</name>
        <dbReference type="ChEBI" id="CHEBI:18420"/>
        <label>5</label>
    </ligand>
</feature>
<feature type="binding site" evidence="2">
    <location>
        <position position="284"/>
    </location>
    <ligand>
        <name>substrate</name>
    </ligand>
</feature>
<keyword evidence="2" id="KW-0067">ATP-binding</keyword>
<dbReference type="NCBIfam" id="TIGR01379">
    <property type="entry name" value="thiL"/>
    <property type="match status" value="1"/>
</dbReference>
<comment type="caution">
    <text evidence="4">The sequence shown here is derived from an EMBL/GenBank/DDBJ whole genome shotgun (WGS) entry which is preliminary data.</text>
</comment>
<comment type="function">
    <text evidence="2">Catalyzes the ATP-dependent phosphorylation of thiamine-monophosphate (TMP) to form thiamine-pyrophosphate (TPP), the active form of vitamin B1.</text>
</comment>
<reference evidence="4 5" key="1">
    <citation type="submission" date="2015-01" db="EMBL/GenBank/DDBJ databases">
        <title>Desulfovibrio sp. JC271 draft genome sequence.</title>
        <authorList>
            <person name="Shivani Y."/>
            <person name="Subhash Y."/>
            <person name="Sasikala C."/>
            <person name="Ramana C.V."/>
        </authorList>
    </citation>
    <scope>NUCLEOTIDE SEQUENCE [LARGE SCALE GENOMIC DNA]</scope>
    <source>
        <strain evidence="4 5">JC271</strain>
    </source>
</reference>
<dbReference type="Gene3D" id="3.30.1330.10">
    <property type="entry name" value="PurM-like, N-terminal domain"/>
    <property type="match status" value="1"/>
</dbReference>
<feature type="binding site" evidence="2">
    <location>
        <position position="49"/>
    </location>
    <ligand>
        <name>Mg(2+)</name>
        <dbReference type="ChEBI" id="CHEBI:18420"/>
        <label>1</label>
    </ligand>
</feature>
<keyword evidence="1 2" id="KW-0784">Thiamine biosynthesis</keyword>
<dbReference type="EMBL" id="JXMS01000012">
    <property type="protein sequence ID" value="OBQ51885.1"/>
    <property type="molecule type" value="Genomic_DNA"/>
</dbReference>
<dbReference type="CDD" id="cd02194">
    <property type="entry name" value="ThiL"/>
    <property type="match status" value="1"/>
</dbReference>
<dbReference type="UniPathway" id="UPA00060">
    <property type="reaction ID" value="UER00142"/>
</dbReference>
<evidence type="ECO:0000256" key="2">
    <source>
        <dbReference type="HAMAP-Rule" id="MF_02128"/>
    </source>
</evidence>
<dbReference type="InterPro" id="IPR016188">
    <property type="entry name" value="PurM-like_N"/>
</dbReference>
<feature type="binding site" evidence="2">
    <location>
        <position position="78"/>
    </location>
    <ligand>
        <name>Mg(2+)</name>
        <dbReference type="ChEBI" id="CHEBI:18420"/>
        <label>4</label>
    </ligand>
</feature>
<dbReference type="EC" id="2.7.4.16" evidence="2"/>
<feature type="binding site" evidence="2">
    <location>
        <position position="56"/>
    </location>
    <ligand>
        <name>substrate</name>
    </ligand>
</feature>
<sequence>MTQKKLSSEVAFLDCIDRHFPNSHPHLIVGRGDDCAVLSCPERVCLSSDLFLEDVHFREQYFSPEDIGYKALAVSLSDIAASGATPLGFSLDLMIPEGRNHAYWDDFFGGMASLAKKHNVPLAGGDLSKSPILGTSVTIWGAPTRTAGGTPVFLNRTGCSEGDVIFLIGTLGLARTGLYALESIGRNAVDEYPAATNAHLRPVPQLEAGQILSAYSGVTLMDLSDGLARDIPRLLGDKTTASADKPSSKGASINITTDMLHAEQLSFALENDCDPVLEAFKGGEDYALLGTCPASIFTELHMKLPQMQKLGTVTNNGKVMLNGQSVTEGGFDHFA</sequence>
<name>A0A1B7XD22_9BACT</name>
<evidence type="ECO:0000313" key="5">
    <source>
        <dbReference type="Proteomes" id="UP000091979"/>
    </source>
</evidence>
<feature type="binding site" evidence="2">
    <location>
        <position position="47"/>
    </location>
    <ligand>
        <name>Mg(2+)</name>
        <dbReference type="ChEBI" id="CHEBI:18420"/>
        <label>4</label>
    </ligand>
</feature>
<dbReference type="STRING" id="1560234.SP90_08605"/>
<dbReference type="GO" id="GO:0005524">
    <property type="term" value="F:ATP binding"/>
    <property type="evidence" value="ECO:0007669"/>
    <property type="project" value="UniProtKB-UniRule"/>
</dbReference>
<comment type="pathway">
    <text evidence="2">Cofactor biosynthesis; thiamine diphosphate biosynthesis; thiamine diphosphate from thiamine phosphate: step 1/1.</text>
</comment>
<feature type="binding site" evidence="2">
    <location>
        <begin position="125"/>
        <end position="126"/>
    </location>
    <ligand>
        <name>ATP</name>
        <dbReference type="ChEBI" id="CHEBI:30616"/>
    </ligand>
</feature>
<dbReference type="PANTHER" id="PTHR30270:SF0">
    <property type="entry name" value="THIAMINE-MONOPHOSPHATE KINASE"/>
    <property type="match status" value="1"/>
</dbReference>
<feature type="binding site" evidence="2">
    <location>
        <position position="34"/>
    </location>
    <ligand>
        <name>Mg(2+)</name>
        <dbReference type="ChEBI" id="CHEBI:18420"/>
        <label>3</label>
    </ligand>
</feature>
<keyword evidence="5" id="KW-1185">Reference proteome</keyword>
<feature type="binding site" evidence="2">
    <location>
        <position position="331"/>
    </location>
    <ligand>
        <name>substrate</name>
    </ligand>
</feature>
<comment type="catalytic activity">
    <reaction evidence="2">
        <text>thiamine phosphate + ATP = thiamine diphosphate + ADP</text>
        <dbReference type="Rhea" id="RHEA:15913"/>
        <dbReference type="ChEBI" id="CHEBI:30616"/>
        <dbReference type="ChEBI" id="CHEBI:37575"/>
        <dbReference type="ChEBI" id="CHEBI:58937"/>
        <dbReference type="ChEBI" id="CHEBI:456216"/>
        <dbReference type="EC" id="2.7.4.16"/>
    </reaction>
</comment>
<evidence type="ECO:0000259" key="3">
    <source>
        <dbReference type="Pfam" id="PF00586"/>
    </source>
</evidence>
<protein>
    <recommendedName>
        <fullName evidence="2">Thiamine-monophosphate kinase</fullName>
        <shortName evidence="2">TMP kinase</shortName>
        <shortName evidence="2">Thiamine-phosphate kinase</shortName>
        <ecNumber evidence="2">2.7.4.16</ecNumber>
    </recommendedName>
</protein>
<proteinExistence type="inferred from homology"/>
<feature type="domain" description="PurM-like N-terminal" evidence="3">
    <location>
        <begin position="32"/>
        <end position="131"/>
    </location>
</feature>
<gene>
    <name evidence="2" type="primary">thiL</name>
    <name evidence="4" type="ORF">SP90_08605</name>
</gene>
<feature type="binding site" evidence="2">
    <location>
        <position position="78"/>
    </location>
    <ligand>
        <name>Mg(2+)</name>
        <dbReference type="ChEBI" id="CHEBI:18420"/>
        <label>3</label>
    </ligand>
</feature>
<feature type="binding site" evidence="2">
    <location>
        <position position="156"/>
    </location>
    <ligand>
        <name>ATP</name>
        <dbReference type="ChEBI" id="CHEBI:30616"/>
    </ligand>
</feature>
<evidence type="ECO:0000313" key="4">
    <source>
        <dbReference type="EMBL" id="OBQ51885.1"/>
    </source>
</evidence>
<dbReference type="RefSeq" id="WP_066854578.1">
    <property type="nucleotide sequence ID" value="NZ_JXMS01000012.1"/>
</dbReference>
<dbReference type="AlphaFoldDB" id="A0A1B7XD22"/>
<keyword evidence="2" id="KW-0479">Metal-binding</keyword>
<feature type="binding site" evidence="2">
    <location>
        <position position="224"/>
    </location>
    <ligand>
        <name>ATP</name>
        <dbReference type="ChEBI" id="CHEBI:30616"/>
    </ligand>
</feature>
<dbReference type="InterPro" id="IPR036676">
    <property type="entry name" value="PurM-like_C_sf"/>
</dbReference>
<keyword evidence="2" id="KW-0460">Magnesium</keyword>
<dbReference type="GO" id="GO:0000287">
    <property type="term" value="F:magnesium ion binding"/>
    <property type="evidence" value="ECO:0007669"/>
    <property type="project" value="UniProtKB-UniRule"/>
</dbReference>
<feature type="binding site" evidence="2">
    <location>
        <position position="222"/>
    </location>
    <ligand>
        <name>Mg(2+)</name>
        <dbReference type="ChEBI" id="CHEBI:18420"/>
        <label>3</label>
    </ligand>
</feature>
<dbReference type="Pfam" id="PF00586">
    <property type="entry name" value="AIRS"/>
    <property type="match status" value="1"/>
</dbReference>
<dbReference type="SUPFAM" id="SSF55326">
    <property type="entry name" value="PurM N-terminal domain-like"/>
    <property type="match status" value="1"/>
</dbReference>
<feature type="binding site" evidence="2">
    <location>
        <position position="34"/>
    </location>
    <ligand>
        <name>Mg(2+)</name>
        <dbReference type="ChEBI" id="CHEBI:18420"/>
        <label>4</label>
    </ligand>
</feature>
<dbReference type="OrthoDB" id="9802811at2"/>
<dbReference type="GO" id="GO:0009228">
    <property type="term" value="P:thiamine biosynthetic process"/>
    <property type="evidence" value="ECO:0007669"/>
    <property type="project" value="UniProtKB-KW"/>
</dbReference>
<feature type="binding site" evidence="2">
    <location>
        <position position="48"/>
    </location>
    <ligand>
        <name>Mg(2+)</name>
        <dbReference type="ChEBI" id="CHEBI:18420"/>
        <label>1</label>
    </ligand>
</feature>
<feature type="binding site" evidence="2">
    <location>
        <position position="49"/>
    </location>
    <ligand>
        <name>Mg(2+)</name>
        <dbReference type="ChEBI" id="CHEBI:18420"/>
        <label>2</label>
    </ligand>
</feature>
<comment type="similarity">
    <text evidence="2">Belongs to the thiamine-monophosphate kinase family.</text>
</comment>
<feature type="binding site" evidence="2">
    <location>
        <position position="78"/>
    </location>
    <ligand>
        <name>Mg(2+)</name>
        <dbReference type="ChEBI" id="CHEBI:18420"/>
        <label>2</label>
    </ligand>
</feature>